<accession>A0A6S9G053</accession>
<proteinExistence type="predicted"/>
<dbReference type="GO" id="GO:0009507">
    <property type="term" value="C:chloroplast"/>
    <property type="evidence" value="ECO:0007669"/>
    <property type="project" value="UniProtKB-SubCell"/>
</dbReference>
<feature type="signal peptide" evidence="1">
    <location>
        <begin position="1"/>
        <end position="19"/>
    </location>
</feature>
<gene>
    <name evidence="2" type="ORF">DBRI1063_LOCUS17349</name>
    <name evidence="3" type="ORF">DBRI1063_LOCUS17350</name>
</gene>
<dbReference type="SUPFAM" id="SSF103511">
    <property type="entry name" value="Chlorophyll a-b binding protein"/>
    <property type="match status" value="1"/>
</dbReference>
<dbReference type="EMBL" id="HBGN01026907">
    <property type="protein sequence ID" value="CAD9342490.1"/>
    <property type="molecule type" value="Transcribed_RNA"/>
</dbReference>
<evidence type="ECO:0000313" key="2">
    <source>
        <dbReference type="EMBL" id="CAD9342488.1"/>
    </source>
</evidence>
<dbReference type="AlphaFoldDB" id="A0A6S9G053"/>
<sequence length="222" mass="23644">MAPLRSLAALFLGASAVSGFAPATTPFAARNVASSRATELNVFDGVFNDAMKEWNEDHPQLAEFGWGPSVQAEKWNGRHAMFGWVVICATAYAKGHGLIPNADAPLDLKEWGTLATISGKNTITNERAIILIANVHAFSVGLLATLCPLPFSDPLLVDPDSDAPTPEPFGYLPEFLPGVTEEAEIYNGRLAMLGLSTLVGASAIQGKPMLDIVNECTGHAYY</sequence>
<keyword evidence="1" id="KW-0732">Signal</keyword>
<evidence type="ECO:0000313" key="3">
    <source>
        <dbReference type="EMBL" id="CAD9342490.1"/>
    </source>
</evidence>
<dbReference type="Gene3D" id="1.10.3460.10">
    <property type="entry name" value="Chlorophyll a/b binding protein domain"/>
    <property type="match status" value="1"/>
</dbReference>
<reference evidence="2" key="1">
    <citation type="submission" date="2021-01" db="EMBL/GenBank/DDBJ databases">
        <authorList>
            <person name="Corre E."/>
            <person name="Pelletier E."/>
            <person name="Niang G."/>
            <person name="Scheremetjew M."/>
            <person name="Finn R."/>
            <person name="Kale V."/>
            <person name="Holt S."/>
            <person name="Cochrane G."/>
            <person name="Meng A."/>
            <person name="Brown T."/>
            <person name="Cohen L."/>
        </authorList>
    </citation>
    <scope>NUCLEOTIDE SEQUENCE</scope>
    <source>
        <strain evidence="2">Pop2</strain>
    </source>
</reference>
<dbReference type="GO" id="GO:0030076">
    <property type="term" value="C:light-harvesting complex"/>
    <property type="evidence" value="ECO:0007669"/>
    <property type="project" value="UniProtKB-KW"/>
</dbReference>
<name>A0A6S9G053_9STRA</name>
<evidence type="ECO:0000256" key="1">
    <source>
        <dbReference type="SAM" id="SignalP"/>
    </source>
</evidence>
<feature type="chain" id="PRO_5036191507" evidence="1">
    <location>
        <begin position="20"/>
        <end position="222"/>
    </location>
</feature>
<organism evidence="2">
    <name type="scientific">Ditylum brightwellii</name>
    <dbReference type="NCBI Taxonomy" id="49249"/>
    <lineage>
        <taxon>Eukaryota</taxon>
        <taxon>Sar</taxon>
        <taxon>Stramenopiles</taxon>
        <taxon>Ochrophyta</taxon>
        <taxon>Bacillariophyta</taxon>
        <taxon>Mediophyceae</taxon>
        <taxon>Lithodesmiophycidae</taxon>
        <taxon>Lithodesmiales</taxon>
        <taxon>Lithodesmiaceae</taxon>
        <taxon>Ditylum</taxon>
    </lineage>
</organism>
<protein>
    <submittedName>
        <fullName evidence="2">Uncharacterized protein</fullName>
    </submittedName>
</protein>
<dbReference type="EMBL" id="HBGN01026906">
    <property type="protein sequence ID" value="CAD9342488.1"/>
    <property type="molecule type" value="Transcribed_RNA"/>
</dbReference>